<dbReference type="PANTHER" id="PTHR33824">
    <property type="entry name" value="POLYKETIDE CYCLASE/DEHYDRASE AND LIPID TRANSPORT SUPERFAMILY PROTEIN"/>
    <property type="match status" value="1"/>
</dbReference>
<name>Q1IM90_KORVE</name>
<accession>Q1IM90</accession>
<evidence type="ECO:0000259" key="2">
    <source>
        <dbReference type="Pfam" id="PF03364"/>
    </source>
</evidence>
<dbReference type="InterPro" id="IPR047137">
    <property type="entry name" value="ORF3"/>
</dbReference>
<dbReference type="SUPFAM" id="SSF55961">
    <property type="entry name" value="Bet v1-like"/>
    <property type="match status" value="1"/>
</dbReference>
<dbReference type="PANTHER" id="PTHR33824:SF7">
    <property type="entry name" value="POLYKETIDE CYCLASE_DEHYDRASE AND LIPID TRANSPORT SUPERFAMILY PROTEIN"/>
    <property type="match status" value="1"/>
</dbReference>
<dbReference type="eggNOG" id="COG5637">
    <property type="taxonomic scope" value="Bacteria"/>
</dbReference>
<dbReference type="HOGENOM" id="CLU_079860_0_0_0"/>
<protein>
    <submittedName>
        <fullName evidence="3">Cyclase/dehydrase</fullName>
    </submittedName>
</protein>
<dbReference type="InterPro" id="IPR005031">
    <property type="entry name" value="COQ10_START"/>
</dbReference>
<organism evidence="3 4">
    <name type="scientific">Koribacter versatilis (strain Ellin345)</name>
    <dbReference type="NCBI Taxonomy" id="204669"/>
    <lineage>
        <taxon>Bacteria</taxon>
        <taxon>Pseudomonadati</taxon>
        <taxon>Acidobacteriota</taxon>
        <taxon>Terriglobia</taxon>
        <taxon>Terriglobales</taxon>
        <taxon>Candidatus Korobacteraceae</taxon>
        <taxon>Candidatus Korobacter</taxon>
    </lineage>
</organism>
<dbReference type="RefSeq" id="WP_011523811.1">
    <property type="nucleotide sequence ID" value="NC_008009.1"/>
</dbReference>
<sequence length="256" mass="28417">MDNRNSRTQADGFNSRLRRIEPWASIVGGGALTAFGISRKSLAGATMAAAGGYLIYRAATNGRRASQNVHVQRSFTIMKPVAEVYAYWRNFQNLPNIMTHLENVEVRDDRRSHWTALGPMGLKFEWDAEIIDERENEFIVWRSVEGADIENRGSVQFFSVLNGEGTEISAAIDYAPPAGILGAKFAQLFGRNPEQQVREDLRAFKALMEAGEIPTIEGQPHGKRSAFVKAARVAYPGHKRSATNVKAIRQPAEQLA</sequence>
<dbReference type="Gene3D" id="3.30.530.20">
    <property type="match status" value="1"/>
</dbReference>
<feature type="domain" description="Coenzyme Q-binding protein COQ10 START" evidence="2">
    <location>
        <begin position="80"/>
        <end position="199"/>
    </location>
</feature>
<dbReference type="EnsemblBacteria" id="ABF42010">
    <property type="protein sequence ID" value="ABF42010"/>
    <property type="gene ID" value="Acid345_3009"/>
</dbReference>
<comment type="similarity">
    <text evidence="1">Belongs to the ribosome association toxin RatA family.</text>
</comment>
<evidence type="ECO:0000313" key="3">
    <source>
        <dbReference type="EMBL" id="ABF42010.1"/>
    </source>
</evidence>
<dbReference type="InterPro" id="IPR023393">
    <property type="entry name" value="START-like_dom_sf"/>
</dbReference>
<proteinExistence type="inferred from homology"/>
<dbReference type="Proteomes" id="UP000002432">
    <property type="component" value="Chromosome"/>
</dbReference>
<keyword evidence="4" id="KW-1185">Reference proteome</keyword>
<dbReference type="Pfam" id="PF03364">
    <property type="entry name" value="Polyketide_cyc"/>
    <property type="match status" value="1"/>
</dbReference>
<evidence type="ECO:0000256" key="1">
    <source>
        <dbReference type="ARBA" id="ARBA00008918"/>
    </source>
</evidence>
<gene>
    <name evidence="3" type="ordered locus">Acid345_3009</name>
</gene>
<dbReference type="EMBL" id="CP000360">
    <property type="protein sequence ID" value="ABF42010.1"/>
    <property type="molecule type" value="Genomic_DNA"/>
</dbReference>
<reference evidence="3 4" key="1">
    <citation type="journal article" date="2009" name="Appl. Environ. Microbiol.">
        <title>Three genomes from the phylum Acidobacteria provide insight into the lifestyles of these microorganisms in soils.</title>
        <authorList>
            <person name="Ward N.L."/>
            <person name="Challacombe J.F."/>
            <person name="Janssen P.H."/>
            <person name="Henrissat B."/>
            <person name="Coutinho P.M."/>
            <person name="Wu M."/>
            <person name="Xie G."/>
            <person name="Haft D.H."/>
            <person name="Sait M."/>
            <person name="Badger J."/>
            <person name="Barabote R.D."/>
            <person name="Bradley B."/>
            <person name="Brettin T.S."/>
            <person name="Brinkac L.M."/>
            <person name="Bruce D."/>
            <person name="Creasy T."/>
            <person name="Daugherty S.C."/>
            <person name="Davidsen T.M."/>
            <person name="DeBoy R.T."/>
            <person name="Detter J.C."/>
            <person name="Dodson R.J."/>
            <person name="Durkin A.S."/>
            <person name="Ganapathy A."/>
            <person name="Gwinn-Giglio M."/>
            <person name="Han C.S."/>
            <person name="Khouri H."/>
            <person name="Kiss H."/>
            <person name="Kothari S.P."/>
            <person name="Madupu R."/>
            <person name="Nelson K.E."/>
            <person name="Nelson W.C."/>
            <person name="Paulsen I."/>
            <person name="Penn K."/>
            <person name="Ren Q."/>
            <person name="Rosovitz M.J."/>
            <person name="Selengut J.D."/>
            <person name="Shrivastava S."/>
            <person name="Sullivan S.A."/>
            <person name="Tapia R."/>
            <person name="Thompson L.S."/>
            <person name="Watkins K.L."/>
            <person name="Yang Q."/>
            <person name="Yu C."/>
            <person name="Zafar N."/>
            <person name="Zhou L."/>
            <person name="Kuske C.R."/>
        </authorList>
    </citation>
    <scope>NUCLEOTIDE SEQUENCE [LARGE SCALE GENOMIC DNA]</scope>
    <source>
        <strain evidence="3 4">Ellin345</strain>
    </source>
</reference>
<dbReference type="OrthoDB" id="9797595at2"/>
<dbReference type="STRING" id="204669.Acid345_3009"/>
<dbReference type="CDD" id="cd07817">
    <property type="entry name" value="SRPBCC_8"/>
    <property type="match status" value="1"/>
</dbReference>
<evidence type="ECO:0000313" key="4">
    <source>
        <dbReference type="Proteomes" id="UP000002432"/>
    </source>
</evidence>
<dbReference type="AlphaFoldDB" id="Q1IM90"/>
<dbReference type="KEGG" id="aba:Acid345_3009"/>